<feature type="transmembrane region" description="Helical" evidence="7">
    <location>
        <begin position="219"/>
        <end position="242"/>
    </location>
</feature>
<comment type="similarity">
    <text evidence="7">Belongs to the binding-protein-dependent transport system permease family.</text>
</comment>
<feature type="domain" description="ABC transmembrane type-1" evidence="8">
    <location>
        <begin position="44"/>
        <end position="238"/>
    </location>
</feature>
<dbReference type="CDD" id="cd06261">
    <property type="entry name" value="TM_PBP2"/>
    <property type="match status" value="1"/>
</dbReference>
<dbReference type="InterPro" id="IPR035906">
    <property type="entry name" value="MetI-like_sf"/>
</dbReference>
<evidence type="ECO:0000256" key="4">
    <source>
        <dbReference type="ARBA" id="ARBA00022692"/>
    </source>
</evidence>
<evidence type="ECO:0000256" key="7">
    <source>
        <dbReference type="RuleBase" id="RU363032"/>
    </source>
</evidence>
<dbReference type="AlphaFoldDB" id="G8U0K3"/>
<dbReference type="Pfam" id="PF00528">
    <property type="entry name" value="BPD_transp_1"/>
    <property type="match status" value="1"/>
</dbReference>
<evidence type="ECO:0000256" key="6">
    <source>
        <dbReference type="ARBA" id="ARBA00023136"/>
    </source>
</evidence>
<dbReference type="KEGG" id="sap:Sulac_0718"/>
<keyword evidence="3" id="KW-1003">Cell membrane</keyword>
<evidence type="ECO:0000256" key="1">
    <source>
        <dbReference type="ARBA" id="ARBA00004651"/>
    </source>
</evidence>
<keyword evidence="5 7" id="KW-1133">Transmembrane helix</keyword>
<organism evidence="9 10">
    <name type="scientific">Sulfobacillus acidophilus (strain ATCC 700253 / DSM 10332 / NAL)</name>
    <dbReference type="NCBI Taxonomy" id="679936"/>
    <lineage>
        <taxon>Bacteria</taxon>
        <taxon>Bacillati</taxon>
        <taxon>Bacillota</taxon>
        <taxon>Clostridia</taxon>
        <taxon>Eubacteriales</taxon>
        <taxon>Clostridiales Family XVII. Incertae Sedis</taxon>
        <taxon>Sulfobacillus</taxon>
    </lineage>
</organism>
<sequence>MTRGVTYTAFLLSAVLLLGPVGVLVWHAGSLGGAWHQFLVRSAIRTTLGSGVIALALVVGLGMPMSWVLARNVAPGWKKIWGVLLVIPLLMPPLVVGLVVAYVLGPVSNWWPQVGDNTWTALIVAEVVEALPYFVIAAWGTLGAISRHWEEDVWVLGKTPAQTARYVIWPLARPGLLVAASMAWARIVGAFGAPIVVAYHPTALPVAIWITLEEQGLPAALALSLWLLLVSLPLPVAVNGWWNHVDGQH</sequence>
<gene>
    <name evidence="9" type="ordered locus">Sulac_0718</name>
</gene>
<dbReference type="PATRIC" id="fig|679936.5.peg.768"/>
<dbReference type="HOGENOM" id="CLU_016047_14_1_9"/>
<evidence type="ECO:0000256" key="3">
    <source>
        <dbReference type="ARBA" id="ARBA00022475"/>
    </source>
</evidence>
<dbReference type="GO" id="GO:0005886">
    <property type="term" value="C:plasma membrane"/>
    <property type="evidence" value="ECO:0007669"/>
    <property type="project" value="UniProtKB-SubCell"/>
</dbReference>
<feature type="transmembrane region" description="Helical" evidence="7">
    <location>
        <begin position="119"/>
        <end position="145"/>
    </location>
</feature>
<dbReference type="PANTHER" id="PTHR30183:SF3">
    <property type="entry name" value="MOLYBDENUM TRANSPORT SYSTEM PERMEASE PROTEIN MODB"/>
    <property type="match status" value="1"/>
</dbReference>
<dbReference type="SUPFAM" id="SSF161098">
    <property type="entry name" value="MetI-like"/>
    <property type="match status" value="1"/>
</dbReference>
<keyword evidence="10" id="KW-1185">Reference proteome</keyword>
<dbReference type="EMBL" id="CP003179">
    <property type="protein sequence ID" value="AEW04225.1"/>
    <property type="molecule type" value="Genomic_DNA"/>
</dbReference>
<evidence type="ECO:0000256" key="2">
    <source>
        <dbReference type="ARBA" id="ARBA00022448"/>
    </source>
</evidence>
<feature type="transmembrane region" description="Helical" evidence="7">
    <location>
        <begin position="48"/>
        <end position="69"/>
    </location>
</feature>
<name>G8U0K3_SULAD</name>
<evidence type="ECO:0000259" key="8">
    <source>
        <dbReference type="PROSITE" id="PS50928"/>
    </source>
</evidence>
<dbReference type="STRING" id="679936.Sulac_0718"/>
<protein>
    <submittedName>
        <fullName evidence="9">Binding-protein-dependent transport systems inner membrane component</fullName>
    </submittedName>
</protein>
<evidence type="ECO:0000256" key="5">
    <source>
        <dbReference type="ARBA" id="ARBA00022989"/>
    </source>
</evidence>
<evidence type="ECO:0000313" key="9">
    <source>
        <dbReference type="EMBL" id="AEW04225.1"/>
    </source>
</evidence>
<proteinExistence type="inferred from homology"/>
<comment type="subcellular location">
    <subcellularLocation>
        <location evidence="1 7">Cell membrane</location>
        <topology evidence="1 7">Multi-pass membrane protein</topology>
    </subcellularLocation>
</comment>
<keyword evidence="6 7" id="KW-0472">Membrane</keyword>
<reference evidence="9 10" key="2">
    <citation type="journal article" date="2012" name="Stand. Genomic Sci.">
        <title>Complete genome sequence of the moderately thermophilic mineral-sulfide-oxidizing firmicute Sulfobacillus acidophilus type strain (NAL(T)).</title>
        <authorList>
            <person name="Anderson I."/>
            <person name="Chertkov O."/>
            <person name="Chen A."/>
            <person name="Saunders E."/>
            <person name="Lapidus A."/>
            <person name="Nolan M."/>
            <person name="Lucas S."/>
            <person name="Hammon N."/>
            <person name="Deshpande S."/>
            <person name="Cheng J.F."/>
            <person name="Han C."/>
            <person name="Tapia R."/>
            <person name="Goodwin L.A."/>
            <person name="Pitluck S."/>
            <person name="Liolios K."/>
            <person name="Pagani I."/>
            <person name="Ivanova N."/>
            <person name="Mikhailova N."/>
            <person name="Pati A."/>
            <person name="Palaniappan K."/>
            <person name="Land M."/>
            <person name="Pan C."/>
            <person name="Rohde M."/>
            <person name="Pukall R."/>
            <person name="Goker M."/>
            <person name="Detter J.C."/>
            <person name="Woyke T."/>
            <person name="Bristow J."/>
            <person name="Eisen J.A."/>
            <person name="Markowitz V."/>
            <person name="Hugenholtz P."/>
            <person name="Kyrpides N.C."/>
            <person name="Klenk H.P."/>
            <person name="Mavromatis K."/>
        </authorList>
    </citation>
    <scope>NUCLEOTIDE SEQUENCE [LARGE SCALE GENOMIC DNA]</scope>
    <source>
        <strain evidence="10">ATCC 700253 / DSM 10332 / NAL</strain>
    </source>
</reference>
<keyword evidence="4 7" id="KW-0812">Transmembrane</keyword>
<dbReference type="Proteomes" id="UP000005439">
    <property type="component" value="Chromosome"/>
</dbReference>
<dbReference type="PROSITE" id="PS50928">
    <property type="entry name" value="ABC_TM1"/>
    <property type="match status" value="1"/>
</dbReference>
<feature type="transmembrane region" description="Helical" evidence="7">
    <location>
        <begin position="191"/>
        <end position="212"/>
    </location>
</feature>
<dbReference type="InterPro" id="IPR000515">
    <property type="entry name" value="MetI-like"/>
</dbReference>
<feature type="transmembrane region" description="Helical" evidence="7">
    <location>
        <begin position="81"/>
        <end position="104"/>
    </location>
</feature>
<dbReference type="PANTHER" id="PTHR30183">
    <property type="entry name" value="MOLYBDENUM TRANSPORT SYSTEM PERMEASE PROTEIN MODB"/>
    <property type="match status" value="1"/>
</dbReference>
<keyword evidence="2 7" id="KW-0813">Transport</keyword>
<feature type="transmembrane region" description="Helical" evidence="7">
    <location>
        <begin position="7"/>
        <end position="28"/>
    </location>
</feature>
<dbReference type="GO" id="GO:0055085">
    <property type="term" value="P:transmembrane transport"/>
    <property type="evidence" value="ECO:0007669"/>
    <property type="project" value="InterPro"/>
</dbReference>
<accession>G8U0K3</accession>
<evidence type="ECO:0000313" key="10">
    <source>
        <dbReference type="Proteomes" id="UP000005439"/>
    </source>
</evidence>
<reference evidence="10" key="1">
    <citation type="submission" date="2011-12" db="EMBL/GenBank/DDBJ databases">
        <title>The complete genome of chromosome of Sulfobacillus acidophilus DSM 10332.</title>
        <authorList>
            <person name="Lucas S."/>
            <person name="Han J."/>
            <person name="Lapidus A."/>
            <person name="Bruce D."/>
            <person name="Goodwin L."/>
            <person name="Pitluck S."/>
            <person name="Peters L."/>
            <person name="Kyrpides N."/>
            <person name="Mavromatis K."/>
            <person name="Ivanova N."/>
            <person name="Mikhailova N."/>
            <person name="Chertkov O."/>
            <person name="Saunders E."/>
            <person name="Detter J.C."/>
            <person name="Tapia R."/>
            <person name="Han C."/>
            <person name="Land M."/>
            <person name="Hauser L."/>
            <person name="Markowitz V."/>
            <person name="Cheng J.-F."/>
            <person name="Hugenholtz P."/>
            <person name="Woyke T."/>
            <person name="Wu D."/>
            <person name="Pukall R."/>
            <person name="Gehrich-Schroeter G."/>
            <person name="Schneider S."/>
            <person name="Klenk H.-P."/>
            <person name="Eisen J.A."/>
        </authorList>
    </citation>
    <scope>NUCLEOTIDE SEQUENCE [LARGE SCALE GENOMIC DNA]</scope>
    <source>
        <strain evidence="10">ATCC 700253 / DSM 10332 / NAL</strain>
    </source>
</reference>
<dbReference type="Gene3D" id="1.10.3720.10">
    <property type="entry name" value="MetI-like"/>
    <property type="match status" value="1"/>
</dbReference>